<keyword evidence="4" id="KW-1185">Reference proteome</keyword>
<gene>
    <name evidence="3" type="ORF">FJ693_18495</name>
</gene>
<dbReference type="Gene3D" id="2.40.50.90">
    <property type="match status" value="1"/>
</dbReference>
<dbReference type="PROSITE" id="PS01123">
    <property type="entry name" value="TNASE_1"/>
    <property type="match status" value="1"/>
</dbReference>
<dbReference type="Proteomes" id="UP000318693">
    <property type="component" value="Unassembled WGS sequence"/>
</dbReference>
<evidence type="ECO:0000259" key="2">
    <source>
        <dbReference type="PROSITE" id="PS50830"/>
    </source>
</evidence>
<evidence type="ECO:0000313" key="4">
    <source>
        <dbReference type="Proteomes" id="UP000318693"/>
    </source>
</evidence>
<feature type="compositionally biased region" description="Low complexity" evidence="1">
    <location>
        <begin position="311"/>
        <end position="337"/>
    </location>
</feature>
<feature type="compositionally biased region" description="Basic and acidic residues" evidence="1">
    <location>
        <begin position="281"/>
        <end position="310"/>
    </location>
</feature>
<name>A0A552WKD0_9MICO</name>
<dbReference type="EMBL" id="VJXR01000094">
    <property type="protein sequence ID" value="TRW43235.1"/>
    <property type="molecule type" value="Genomic_DNA"/>
</dbReference>
<sequence length="353" mass="37797">MVGILARHKYLVVVAALALWVSGGTACAVSPLMATVTGVVDGDTIDVTYRGDDVRVRLLNIDTPETVDPDEPVQCLGPEATAFLEEMLPPGTRVELQHDKERHDQYGRELAGVFLDGTLVNAEIAREGLGIAVKFPPNERFYDEVLAAERDAGAVGRGLNSTDIDCTIPAQIAVFEETAENAENLVALAQGADLDHLDRYGAETAAAIAAGHALLGLLNDDDDGWPFVAYTAGYLTGKASDVSRAVGKLSTNAETIETHRVAEVRRLEELERQRIEAERRAAEEAARQAAEAQRRAEEEARRQAEAEAARQRSVARAPSSASSSGSSSSGRTSTSAPCRRYAPGGKTWTPMPC</sequence>
<evidence type="ECO:0000256" key="1">
    <source>
        <dbReference type="SAM" id="MobiDB-lite"/>
    </source>
</evidence>
<protein>
    <submittedName>
        <fullName evidence="3">Thermonuclease family protein</fullName>
    </submittedName>
</protein>
<dbReference type="GO" id="GO:0003676">
    <property type="term" value="F:nucleic acid binding"/>
    <property type="evidence" value="ECO:0007669"/>
    <property type="project" value="InterPro"/>
</dbReference>
<accession>A0A552WKD0</accession>
<proteinExistence type="predicted"/>
<dbReference type="SUPFAM" id="SSF50199">
    <property type="entry name" value="Staphylococcal nuclease"/>
    <property type="match status" value="1"/>
</dbReference>
<dbReference type="Pfam" id="PF00565">
    <property type="entry name" value="SNase"/>
    <property type="match status" value="1"/>
</dbReference>
<dbReference type="InterPro" id="IPR016071">
    <property type="entry name" value="Staphylococal_nuclease_OB-fold"/>
</dbReference>
<evidence type="ECO:0000313" key="3">
    <source>
        <dbReference type="EMBL" id="TRW43235.1"/>
    </source>
</evidence>
<dbReference type="GO" id="GO:0004518">
    <property type="term" value="F:nuclease activity"/>
    <property type="evidence" value="ECO:0007669"/>
    <property type="project" value="InterPro"/>
</dbReference>
<comment type="caution">
    <text evidence="3">The sequence shown here is derived from an EMBL/GenBank/DDBJ whole genome shotgun (WGS) entry which is preliminary data.</text>
</comment>
<organism evidence="3 4">
    <name type="scientific">Georgenia yuyongxinii</name>
    <dbReference type="NCBI Taxonomy" id="2589797"/>
    <lineage>
        <taxon>Bacteria</taxon>
        <taxon>Bacillati</taxon>
        <taxon>Actinomycetota</taxon>
        <taxon>Actinomycetes</taxon>
        <taxon>Micrococcales</taxon>
        <taxon>Bogoriellaceae</taxon>
        <taxon>Georgenia</taxon>
    </lineage>
</organism>
<dbReference type="PROSITE" id="PS50830">
    <property type="entry name" value="TNASE_3"/>
    <property type="match status" value="1"/>
</dbReference>
<reference evidence="3 4" key="1">
    <citation type="submission" date="2019-07" db="EMBL/GenBank/DDBJ databases">
        <title>Georgenia wutianyii sp. nov. and Georgenia *** sp. nov. isolated from plateau pika (Ochotona curzoniae) in the Qinghai-Tibet plateau of China.</title>
        <authorList>
            <person name="Tian Z."/>
        </authorList>
    </citation>
    <scope>NUCLEOTIDE SEQUENCE [LARGE SCALE GENOMIC DNA]</scope>
    <source>
        <strain evidence="3 4">Z446</strain>
    </source>
</reference>
<dbReference type="InterPro" id="IPR035437">
    <property type="entry name" value="SNase_OB-fold_sf"/>
</dbReference>
<dbReference type="PROSITE" id="PS51257">
    <property type="entry name" value="PROKAR_LIPOPROTEIN"/>
    <property type="match status" value="1"/>
</dbReference>
<feature type="region of interest" description="Disordered" evidence="1">
    <location>
        <begin position="281"/>
        <end position="353"/>
    </location>
</feature>
<dbReference type="SMART" id="SM00318">
    <property type="entry name" value="SNc"/>
    <property type="match status" value="1"/>
</dbReference>
<feature type="domain" description="TNase-like" evidence="2">
    <location>
        <begin position="30"/>
        <end position="162"/>
    </location>
</feature>
<dbReference type="InterPro" id="IPR002071">
    <property type="entry name" value="Thermonucl_AS"/>
</dbReference>
<dbReference type="RefSeq" id="WP_143419912.1">
    <property type="nucleotide sequence ID" value="NZ_VJXR01000094.1"/>
</dbReference>
<dbReference type="AlphaFoldDB" id="A0A552WKD0"/>